<dbReference type="Proteomes" id="UP001501699">
    <property type="component" value="Unassembled WGS sequence"/>
</dbReference>
<proteinExistence type="predicted"/>
<organism evidence="3 4">
    <name type="scientific">Bartonella pachyuromydis</name>
    <dbReference type="NCBI Taxonomy" id="931097"/>
    <lineage>
        <taxon>Bacteria</taxon>
        <taxon>Pseudomonadati</taxon>
        <taxon>Pseudomonadota</taxon>
        <taxon>Alphaproteobacteria</taxon>
        <taxon>Hyphomicrobiales</taxon>
        <taxon>Bartonellaceae</taxon>
        <taxon>Bartonella</taxon>
    </lineage>
</organism>
<keyword evidence="4" id="KW-1185">Reference proteome</keyword>
<protein>
    <recommendedName>
        <fullName evidence="5">TIGR02301 family protein</fullName>
    </recommendedName>
</protein>
<dbReference type="InterPro" id="IPR012645">
    <property type="entry name" value="CHP02301"/>
</dbReference>
<dbReference type="RefSeq" id="WP_345118468.1">
    <property type="nucleotide sequence ID" value="NZ_BAABJA010000002.1"/>
</dbReference>
<evidence type="ECO:0000313" key="4">
    <source>
        <dbReference type="Proteomes" id="UP001501699"/>
    </source>
</evidence>
<evidence type="ECO:0000256" key="2">
    <source>
        <dbReference type="SAM" id="SignalP"/>
    </source>
</evidence>
<sequence>MRNILIKIIFFILLFALPPTFAQQSPPYETKLLRLAEIFGALHSLQNLCGTPTNQWYDYMNMLIEAEQPMPQRRAYFYAAFNDAYRAFSENYHHCTQSAIEANQKYMKEGRSLSENLLTHYNNQPVPNDQTFDLNYPIDKK</sequence>
<feature type="region of interest" description="Disordered" evidence="1">
    <location>
        <begin position="122"/>
        <end position="141"/>
    </location>
</feature>
<evidence type="ECO:0000256" key="1">
    <source>
        <dbReference type="SAM" id="MobiDB-lite"/>
    </source>
</evidence>
<feature type="compositionally biased region" description="Polar residues" evidence="1">
    <location>
        <begin position="122"/>
        <end position="133"/>
    </location>
</feature>
<comment type="caution">
    <text evidence="3">The sequence shown here is derived from an EMBL/GenBank/DDBJ whole genome shotgun (WGS) entry which is preliminary data.</text>
</comment>
<evidence type="ECO:0008006" key="5">
    <source>
        <dbReference type="Google" id="ProtNLM"/>
    </source>
</evidence>
<dbReference type="NCBIfam" id="TIGR02301">
    <property type="entry name" value="TIGR02301 family protein"/>
    <property type="match status" value="1"/>
</dbReference>
<reference evidence="4" key="1">
    <citation type="journal article" date="2019" name="Int. J. Syst. Evol. Microbiol.">
        <title>The Global Catalogue of Microorganisms (GCM) 10K type strain sequencing project: providing services to taxonomists for standard genome sequencing and annotation.</title>
        <authorList>
            <consortium name="The Broad Institute Genomics Platform"/>
            <consortium name="The Broad Institute Genome Sequencing Center for Infectious Disease"/>
            <person name="Wu L."/>
            <person name="Ma J."/>
        </authorList>
    </citation>
    <scope>NUCLEOTIDE SEQUENCE [LARGE SCALE GENOMIC DNA]</scope>
    <source>
        <strain evidence="4">JCM 17714</strain>
    </source>
</reference>
<keyword evidence="2" id="KW-0732">Signal</keyword>
<accession>A0ABP8VF73</accession>
<feature type="chain" id="PRO_5046029198" description="TIGR02301 family protein" evidence="2">
    <location>
        <begin position="23"/>
        <end position="141"/>
    </location>
</feature>
<dbReference type="EMBL" id="BAABJA010000002">
    <property type="protein sequence ID" value="GAA4659764.1"/>
    <property type="molecule type" value="Genomic_DNA"/>
</dbReference>
<feature type="signal peptide" evidence="2">
    <location>
        <begin position="1"/>
        <end position="22"/>
    </location>
</feature>
<evidence type="ECO:0000313" key="3">
    <source>
        <dbReference type="EMBL" id="GAA4659764.1"/>
    </source>
</evidence>
<gene>
    <name evidence="3" type="ORF">GCM10023262_04380</name>
</gene>
<dbReference type="Pfam" id="PF09539">
    <property type="entry name" value="DUF2385"/>
    <property type="match status" value="1"/>
</dbReference>
<name>A0ABP8VF73_9HYPH</name>